<dbReference type="Proteomes" id="UP000268007">
    <property type="component" value="Unassembled WGS sequence"/>
</dbReference>
<dbReference type="SUPFAM" id="SSF46689">
    <property type="entry name" value="Homeodomain-like"/>
    <property type="match status" value="1"/>
</dbReference>
<dbReference type="PRINTS" id="PR00455">
    <property type="entry name" value="HTHTETR"/>
</dbReference>
<keyword evidence="1 2" id="KW-0238">DNA-binding</keyword>
<evidence type="ECO:0000259" key="4">
    <source>
        <dbReference type="PROSITE" id="PS50977"/>
    </source>
</evidence>
<dbReference type="PANTHER" id="PTHR30328:SF54">
    <property type="entry name" value="HTH-TYPE TRANSCRIPTIONAL REPRESSOR SCO4008"/>
    <property type="match status" value="1"/>
</dbReference>
<dbReference type="SUPFAM" id="SSF48498">
    <property type="entry name" value="Tetracyclin repressor-like, C-terminal domain"/>
    <property type="match status" value="1"/>
</dbReference>
<feature type="domain" description="HTH tetR-type" evidence="4">
    <location>
        <begin position="26"/>
        <end position="86"/>
    </location>
</feature>
<dbReference type="InterPro" id="IPR036271">
    <property type="entry name" value="Tet_transcr_reg_TetR-rel_C_sf"/>
</dbReference>
<protein>
    <submittedName>
        <fullName evidence="5">TetR family transcriptional regulator</fullName>
    </submittedName>
</protein>
<dbReference type="EMBL" id="RBKU01000001">
    <property type="protein sequence ID" value="RKR80377.1"/>
    <property type="molecule type" value="Genomic_DNA"/>
</dbReference>
<dbReference type="Gene3D" id="1.10.357.10">
    <property type="entry name" value="Tetracycline Repressor, domain 2"/>
    <property type="match status" value="1"/>
</dbReference>
<dbReference type="AlphaFoldDB" id="A0A495IUF0"/>
<organism evidence="5 6">
    <name type="scientific">Mucilaginibacter gracilis</name>
    <dbReference type="NCBI Taxonomy" id="423350"/>
    <lineage>
        <taxon>Bacteria</taxon>
        <taxon>Pseudomonadati</taxon>
        <taxon>Bacteroidota</taxon>
        <taxon>Sphingobacteriia</taxon>
        <taxon>Sphingobacteriales</taxon>
        <taxon>Sphingobacteriaceae</taxon>
        <taxon>Mucilaginibacter</taxon>
    </lineage>
</organism>
<dbReference type="InterPro" id="IPR050109">
    <property type="entry name" value="HTH-type_TetR-like_transc_reg"/>
</dbReference>
<dbReference type="PANTHER" id="PTHR30328">
    <property type="entry name" value="TRANSCRIPTIONAL REPRESSOR"/>
    <property type="match status" value="1"/>
</dbReference>
<dbReference type="InterPro" id="IPR001647">
    <property type="entry name" value="HTH_TetR"/>
</dbReference>
<dbReference type="OrthoDB" id="9789566at2"/>
<evidence type="ECO:0000256" key="1">
    <source>
        <dbReference type="ARBA" id="ARBA00023125"/>
    </source>
</evidence>
<reference evidence="5 6" key="1">
    <citation type="submission" date="2018-10" db="EMBL/GenBank/DDBJ databases">
        <title>Genomic Encyclopedia of Archaeal and Bacterial Type Strains, Phase II (KMG-II): from individual species to whole genera.</title>
        <authorList>
            <person name="Goeker M."/>
        </authorList>
    </citation>
    <scope>NUCLEOTIDE SEQUENCE [LARGE SCALE GENOMIC DNA]</scope>
    <source>
        <strain evidence="5 6">DSM 18602</strain>
    </source>
</reference>
<evidence type="ECO:0000256" key="2">
    <source>
        <dbReference type="PROSITE-ProRule" id="PRU00335"/>
    </source>
</evidence>
<feature type="DNA-binding region" description="H-T-H motif" evidence="2">
    <location>
        <begin position="49"/>
        <end position="68"/>
    </location>
</feature>
<dbReference type="GO" id="GO:0003677">
    <property type="term" value="F:DNA binding"/>
    <property type="evidence" value="ECO:0007669"/>
    <property type="project" value="UniProtKB-UniRule"/>
</dbReference>
<evidence type="ECO:0000256" key="3">
    <source>
        <dbReference type="SAM" id="Phobius"/>
    </source>
</evidence>
<feature type="transmembrane region" description="Helical" evidence="3">
    <location>
        <begin position="172"/>
        <end position="194"/>
    </location>
</feature>
<keyword evidence="3" id="KW-1133">Transmembrane helix</keyword>
<sequence>MMYNTCLLFRSGIKSDTITLKDIKLIDTEAQIKAAAKTVFLKRGLAGARMQEIAQVAGIGRTTLNYYYRSKDKLFQVIWKEAFRSIAVRTEVLRNNNYSTLEKMDAFVDGYFDHALVEPELDLFMLNEFNNNPDMMKDILMTETNDNPFHILLHGIEKAVKNGEMKGAPEQILITVISMCLFSFAGGAVIQNLLSLNNEQYMELMKERKVHLKTFLKTAFTADFF</sequence>
<accession>A0A495IUF0</accession>
<dbReference type="PROSITE" id="PS50977">
    <property type="entry name" value="HTH_TETR_2"/>
    <property type="match status" value="1"/>
</dbReference>
<keyword evidence="6" id="KW-1185">Reference proteome</keyword>
<proteinExistence type="predicted"/>
<gene>
    <name evidence="5" type="ORF">BDD43_0478</name>
</gene>
<evidence type="ECO:0000313" key="6">
    <source>
        <dbReference type="Proteomes" id="UP000268007"/>
    </source>
</evidence>
<comment type="caution">
    <text evidence="5">The sequence shown here is derived from an EMBL/GenBank/DDBJ whole genome shotgun (WGS) entry which is preliminary data.</text>
</comment>
<evidence type="ECO:0000313" key="5">
    <source>
        <dbReference type="EMBL" id="RKR80377.1"/>
    </source>
</evidence>
<dbReference type="Pfam" id="PF00440">
    <property type="entry name" value="TetR_N"/>
    <property type="match status" value="1"/>
</dbReference>
<keyword evidence="3" id="KW-0472">Membrane</keyword>
<dbReference type="InterPro" id="IPR009057">
    <property type="entry name" value="Homeodomain-like_sf"/>
</dbReference>
<name>A0A495IUF0_9SPHI</name>
<keyword evidence="3" id="KW-0812">Transmembrane</keyword>